<dbReference type="Proteomes" id="UP000633365">
    <property type="component" value="Unassembled WGS sequence"/>
</dbReference>
<protein>
    <submittedName>
        <fullName evidence="5">DUF4368 domain-containing protein</fullName>
    </submittedName>
</protein>
<organism evidence="5 6">
    <name type="scientific">Ruminococcus difficilis</name>
    <dbReference type="NCBI Taxonomy" id="2763069"/>
    <lineage>
        <taxon>Bacteria</taxon>
        <taxon>Bacillati</taxon>
        <taxon>Bacillota</taxon>
        <taxon>Clostridia</taxon>
        <taxon>Eubacteriales</taxon>
        <taxon>Oscillospiraceae</taxon>
        <taxon>Ruminococcus</taxon>
    </lineage>
</organism>
<dbReference type="Pfam" id="PF13408">
    <property type="entry name" value="Zn_ribbon_recom"/>
    <property type="match status" value="1"/>
</dbReference>
<evidence type="ECO:0000256" key="1">
    <source>
        <dbReference type="ARBA" id="ARBA00023125"/>
    </source>
</evidence>
<dbReference type="Pfam" id="PF14287">
    <property type="entry name" value="DUF4368"/>
    <property type="match status" value="1"/>
</dbReference>
<dbReference type="Gene3D" id="3.90.1750.20">
    <property type="entry name" value="Putative Large Serine Recombinase, Chain B, Domain 2"/>
    <property type="match status" value="1"/>
</dbReference>
<keyword evidence="2" id="KW-0233">DNA recombination</keyword>
<comment type="caution">
    <text evidence="5">The sequence shown here is derived from an EMBL/GenBank/DDBJ whole genome shotgun (WGS) entry which is preliminary data.</text>
</comment>
<dbReference type="EMBL" id="JAEQMG010000104">
    <property type="protein sequence ID" value="MBK6088969.1"/>
    <property type="molecule type" value="Genomic_DNA"/>
</dbReference>
<dbReference type="GO" id="GO:0003677">
    <property type="term" value="F:DNA binding"/>
    <property type="evidence" value="ECO:0007669"/>
    <property type="project" value="UniProtKB-KW"/>
</dbReference>
<feature type="domain" description="Recombinase" evidence="4">
    <location>
        <begin position="1"/>
        <end position="116"/>
    </location>
</feature>
<dbReference type="InterPro" id="IPR038109">
    <property type="entry name" value="DNA_bind_recomb_sf"/>
</dbReference>
<dbReference type="InterPro" id="IPR025827">
    <property type="entry name" value="Zn_ribbon_recom_dom"/>
</dbReference>
<evidence type="ECO:0000256" key="3">
    <source>
        <dbReference type="SAM" id="Coils"/>
    </source>
</evidence>
<keyword evidence="1" id="KW-0238">DNA-binding</keyword>
<dbReference type="PANTHER" id="PTHR30461:SF2">
    <property type="entry name" value="SERINE RECOMBINASE PINE-RELATED"/>
    <property type="match status" value="1"/>
</dbReference>
<dbReference type="InterPro" id="IPR011109">
    <property type="entry name" value="DNA_bind_recombinase_dom"/>
</dbReference>
<accession>A0A934WS80</accession>
<keyword evidence="6" id="KW-1185">Reference proteome</keyword>
<dbReference type="InterPro" id="IPR025378">
    <property type="entry name" value="DUF4368"/>
</dbReference>
<evidence type="ECO:0000313" key="6">
    <source>
        <dbReference type="Proteomes" id="UP000633365"/>
    </source>
</evidence>
<proteinExistence type="predicted"/>
<dbReference type="InterPro" id="IPR050639">
    <property type="entry name" value="SSR_resolvase"/>
</dbReference>
<keyword evidence="3" id="KW-0175">Coiled coil</keyword>
<dbReference type="AlphaFoldDB" id="A0A934WS80"/>
<evidence type="ECO:0000313" key="5">
    <source>
        <dbReference type="EMBL" id="MBK6088969.1"/>
    </source>
</evidence>
<name>A0A934WS80_9FIRM</name>
<dbReference type="PROSITE" id="PS51737">
    <property type="entry name" value="RECOMBINASE_DNA_BIND"/>
    <property type="match status" value="1"/>
</dbReference>
<feature type="coiled-coil region" evidence="3">
    <location>
        <begin position="208"/>
        <end position="284"/>
    </location>
</feature>
<gene>
    <name evidence="5" type="ORF">JKK62_10000</name>
</gene>
<evidence type="ECO:0000256" key="2">
    <source>
        <dbReference type="ARBA" id="ARBA00023172"/>
    </source>
</evidence>
<dbReference type="Pfam" id="PF07508">
    <property type="entry name" value="Recombinase"/>
    <property type="match status" value="1"/>
</dbReference>
<sequence length="363" mass="42775">MCASGIGPSNIAKTLHEKKILKPTFYRFQKEGRYGTHTDTDNPYKWNERTIADILDNEIYIGNTINCQTRIASFKDKRTIKVPKEEQLRFENTHEAIIDQETWDIVRKVREGRVRRTRIGEIDKYSGLVYCADCGKKHFLYRGRTIKRESYNFICGNYRKHAGKEKCTPHSIREVVLDEIVLEEINRAIYYAKNNTKEFTDYISKKTSSQYRKDLNAKTAELSKAEKRIVELKSLFKHLYEDNVLGRISDEQYRMLSLDYNDEQKELEQSIPDLQKEIDTLKSECTNVQKFLDIVRKYVHVEELTPEVLRTFISKIVVHERENKHSQTSPQQIDIYFRYIGTFALPNTTDATEETKQDERRTA</sequence>
<dbReference type="PANTHER" id="PTHR30461">
    <property type="entry name" value="DNA-INVERTASE FROM LAMBDOID PROPHAGE"/>
    <property type="match status" value="1"/>
</dbReference>
<evidence type="ECO:0000259" key="4">
    <source>
        <dbReference type="PROSITE" id="PS51737"/>
    </source>
</evidence>
<dbReference type="GO" id="GO:0000150">
    <property type="term" value="F:DNA strand exchange activity"/>
    <property type="evidence" value="ECO:0007669"/>
    <property type="project" value="InterPro"/>
</dbReference>
<reference evidence="5" key="1">
    <citation type="submission" date="2021-01" db="EMBL/GenBank/DDBJ databases">
        <title>Genome public.</title>
        <authorList>
            <person name="Liu C."/>
            <person name="Sun Q."/>
        </authorList>
    </citation>
    <scope>NUCLEOTIDE SEQUENCE</scope>
    <source>
        <strain evidence="5">M6</strain>
    </source>
</reference>